<feature type="compositionally biased region" description="Low complexity" evidence="1">
    <location>
        <begin position="161"/>
        <end position="192"/>
    </location>
</feature>
<dbReference type="GO" id="GO:0008380">
    <property type="term" value="P:RNA splicing"/>
    <property type="evidence" value="ECO:0007669"/>
    <property type="project" value="TreeGrafter"/>
</dbReference>
<dbReference type="GO" id="GO:0003723">
    <property type="term" value="F:RNA binding"/>
    <property type="evidence" value="ECO:0007669"/>
    <property type="project" value="TreeGrafter"/>
</dbReference>
<reference evidence="2 3" key="1">
    <citation type="journal article" date="2010" name="Nature">
        <title>The Ectocarpus genome and the independent evolution of multicellularity in brown algae.</title>
        <authorList>
            <person name="Cock J.M."/>
            <person name="Sterck L."/>
            <person name="Rouze P."/>
            <person name="Scornet D."/>
            <person name="Allen A.E."/>
            <person name="Amoutzias G."/>
            <person name="Anthouard V."/>
            <person name="Artiguenave F."/>
            <person name="Aury J.M."/>
            <person name="Badger J.H."/>
            <person name="Beszteri B."/>
            <person name="Billiau K."/>
            <person name="Bonnet E."/>
            <person name="Bothwell J.H."/>
            <person name="Bowler C."/>
            <person name="Boyen C."/>
            <person name="Brownlee C."/>
            <person name="Carrano C.J."/>
            <person name="Charrier B."/>
            <person name="Cho G.Y."/>
            <person name="Coelho S.M."/>
            <person name="Collen J."/>
            <person name="Corre E."/>
            <person name="Da Silva C."/>
            <person name="Delage L."/>
            <person name="Delaroque N."/>
            <person name="Dittami S.M."/>
            <person name="Doulbeau S."/>
            <person name="Elias M."/>
            <person name="Farnham G."/>
            <person name="Gachon C.M."/>
            <person name="Gschloessl B."/>
            <person name="Heesch S."/>
            <person name="Jabbari K."/>
            <person name="Jubin C."/>
            <person name="Kawai H."/>
            <person name="Kimura K."/>
            <person name="Kloareg B."/>
            <person name="Kupper F.C."/>
            <person name="Lang D."/>
            <person name="Le Bail A."/>
            <person name="Leblanc C."/>
            <person name="Lerouge P."/>
            <person name="Lohr M."/>
            <person name="Lopez P.J."/>
            <person name="Martens C."/>
            <person name="Maumus F."/>
            <person name="Michel G."/>
            <person name="Miranda-Saavedra D."/>
            <person name="Morales J."/>
            <person name="Moreau H."/>
            <person name="Motomura T."/>
            <person name="Nagasato C."/>
            <person name="Napoli C.A."/>
            <person name="Nelson D.R."/>
            <person name="Nyvall-Collen P."/>
            <person name="Peters A.F."/>
            <person name="Pommier C."/>
            <person name="Potin P."/>
            <person name="Poulain J."/>
            <person name="Quesneville H."/>
            <person name="Read B."/>
            <person name="Rensing S.A."/>
            <person name="Ritter A."/>
            <person name="Rousvoal S."/>
            <person name="Samanta M."/>
            <person name="Samson G."/>
            <person name="Schroeder D.C."/>
            <person name="Segurens B."/>
            <person name="Strittmatter M."/>
            <person name="Tonon T."/>
            <person name="Tregear J.W."/>
            <person name="Valentin K."/>
            <person name="von Dassow P."/>
            <person name="Yamagishi T."/>
            <person name="Van de Peer Y."/>
            <person name="Wincker P."/>
        </authorList>
    </citation>
    <scope>NUCLEOTIDE SEQUENCE [LARGE SCALE GENOMIC DNA]</scope>
    <source>
        <strain evidence="3">Ec32 / CCAP1310/4</strain>
    </source>
</reference>
<dbReference type="Proteomes" id="UP000002630">
    <property type="component" value="Linkage Group LG26"/>
</dbReference>
<feature type="compositionally biased region" description="Low complexity" evidence="1">
    <location>
        <begin position="513"/>
        <end position="523"/>
    </location>
</feature>
<dbReference type="PANTHER" id="PTHR46589">
    <property type="entry name" value="APOPTOTIC CHROMATIN CONDENSATION INDUCER IN THE NUCLEUS"/>
    <property type="match status" value="1"/>
</dbReference>
<feature type="region of interest" description="Disordered" evidence="1">
    <location>
        <begin position="93"/>
        <end position="237"/>
    </location>
</feature>
<dbReference type="EMBL" id="FN649751">
    <property type="protein sequence ID" value="CBN77999.1"/>
    <property type="molecule type" value="Genomic_DNA"/>
</dbReference>
<feature type="compositionally biased region" description="Basic residues" evidence="1">
    <location>
        <begin position="99"/>
        <end position="110"/>
    </location>
</feature>
<dbReference type="InParanoid" id="D8LTC8"/>
<feature type="compositionally biased region" description="Low complexity" evidence="1">
    <location>
        <begin position="600"/>
        <end position="609"/>
    </location>
</feature>
<feature type="compositionally biased region" description="Basic residues" evidence="1">
    <location>
        <begin position="425"/>
        <end position="437"/>
    </location>
</feature>
<dbReference type="GO" id="GO:0071011">
    <property type="term" value="C:precatalytic spliceosome"/>
    <property type="evidence" value="ECO:0007669"/>
    <property type="project" value="TreeGrafter"/>
</dbReference>
<evidence type="ECO:0000256" key="1">
    <source>
        <dbReference type="SAM" id="MobiDB-lite"/>
    </source>
</evidence>
<feature type="compositionally biased region" description="Acidic residues" evidence="1">
    <location>
        <begin position="524"/>
        <end position="548"/>
    </location>
</feature>
<feature type="compositionally biased region" description="Basic and acidic residues" evidence="1">
    <location>
        <begin position="1"/>
        <end position="11"/>
    </location>
</feature>
<evidence type="ECO:0000313" key="3">
    <source>
        <dbReference type="Proteomes" id="UP000002630"/>
    </source>
</evidence>
<gene>
    <name evidence="2" type="ORF">Esi_0081_0107</name>
</gene>
<protein>
    <submittedName>
        <fullName evidence="2">Uncharacterized protein</fullName>
    </submittedName>
</protein>
<proteinExistence type="predicted"/>
<accession>D8LTC8</accession>
<dbReference type="PANTHER" id="PTHR46589:SF1">
    <property type="entry name" value="APOPTOTIC CHROMATIN CONDENSATION INDUCER IN THE NUCLEUS"/>
    <property type="match status" value="1"/>
</dbReference>
<dbReference type="OrthoDB" id="333752at2759"/>
<evidence type="ECO:0000313" key="2">
    <source>
        <dbReference type="EMBL" id="CBN77999.1"/>
    </source>
</evidence>
<dbReference type="EMBL" id="FN649047">
    <property type="protein sequence ID" value="CBN77999.1"/>
    <property type="molecule type" value="Genomic_DNA"/>
</dbReference>
<organism evidence="2 3">
    <name type="scientific">Ectocarpus siliculosus</name>
    <name type="common">Brown alga</name>
    <name type="synonym">Conferva siliculosa</name>
    <dbReference type="NCBI Taxonomy" id="2880"/>
    <lineage>
        <taxon>Eukaryota</taxon>
        <taxon>Sar</taxon>
        <taxon>Stramenopiles</taxon>
        <taxon>Ochrophyta</taxon>
        <taxon>PX clade</taxon>
        <taxon>Phaeophyceae</taxon>
        <taxon>Ectocarpales</taxon>
        <taxon>Ectocarpaceae</taxon>
        <taxon>Ectocarpus</taxon>
    </lineage>
</organism>
<keyword evidence="3" id="KW-1185">Reference proteome</keyword>
<feature type="compositionally biased region" description="Low complexity" evidence="1">
    <location>
        <begin position="138"/>
        <end position="151"/>
    </location>
</feature>
<feature type="compositionally biased region" description="Acidic residues" evidence="1">
    <location>
        <begin position="441"/>
        <end position="453"/>
    </location>
</feature>
<feature type="region of interest" description="Disordered" evidence="1">
    <location>
        <begin position="513"/>
        <end position="552"/>
    </location>
</feature>
<name>D8LTC8_ECTSI</name>
<feature type="compositionally biased region" description="Gly residues" evidence="1">
    <location>
        <begin position="610"/>
        <end position="623"/>
    </location>
</feature>
<dbReference type="AlphaFoldDB" id="D8LTC8"/>
<dbReference type="InterPro" id="IPR052793">
    <property type="entry name" value="EJC-associated_protein"/>
</dbReference>
<feature type="region of interest" description="Disordered" evidence="1">
    <location>
        <begin position="394"/>
        <end position="478"/>
    </location>
</feature>
<feature type="compositionally biased region" description="Basic and acidic residues" evidence="1">
    <location>
        <begin position="410"/>
        <end position="424"/>
    </location>
</feature>
<feature type="compositionally biased region" description="Low complexity" evidence="1">
    <location>
        <begin position="207"/>
        <end position="216"/>
    </location>
</feature>
<feature type="compositionally biased region" description="Gly residues" evidence="1">
    <location>
        <begin position="193"/>
        <end position="203"/>
    </location>
</feature>
<feature type="region of interest" description="Disordered" evidence="1">
    <location>
        <begin position="1"/>
        <end position="79"/>
    </location>
</feature>
<dbReference type="GO" id="GO:0061574">
    <property type="term" value="C:ASAP complex"/>
    <property type="evidence" value="ECO:0007669"/>
    <property type="project" value="TreeGrafter"/>
</dbReference>
<feature type="region of interest" description="Disordered" evidence="1">
    <location>
        <begin position="586"/>
        <end position="636"/>
    </location>
</feature>
<dbReference type="eggNOG" id="ENOG502QX19">
    <property type="taxonomic scope" value="Eukaryota"/>
</dbReference>
<sequence>MILKALGRESEQGLSILTAFPPRPLDMPEDAEIGGKLSDNESVTTTQRPLRVTPTAVAPTLREGPQARRSPPARRRMRARELPLHLVAEKAAAAAAVAARRRGGRARPRPRAGQAEEEEVGRGACTPSVGPSPRPQRALAGEAAEEGVPAGRAPPRPPLPDSSSSNGAAAAAAARRAGGAAAGSSGSSPSPSAGGGGGGGGGAELDAVASAVAAATGGSGAPNRKRPRGTGVQLKSEGDIAERLLTAVGGGGKGTADRFFRKAMKLAVDKQYDQSRADARVRAALGGWYTAEASATQRRLGDGESVALDISFSKGAGAKSQLTETVDRIPREQVSAVVRMIARDPESREMLKPHNFAGCSPRMFWSLVQHWGGDVPAALRLAAPDVDWGFVETRDRKPSEKAVANAAAEEAERLEAEDERAERARAKRKRKRRKRRKEGIETDSSEEEKEEEEQPHAAESLPADEVSEEARAASAAAAAADARRRAANAALARLTASQRRPAPAAAGGSAAAAAVTVAPVVPATEEENGDGVEEKEEEKEEEEIDMEGLVEVAGEPGAGLLVAAGLRTLGQLADRDEEDLARQLAALQQQQQQQERDAGEGPAAGEGAAADGGAGGGGGGSGSGEKARVTAEEVSEWVQGARGEELDEIMADIVGGNEDVIEALEEVSVSTPRDLVRMGAFPDVLVGDRQGQSGRRALRAARGSGHGRSGGDVAEEGRPLAGTKAVAGALGAPGSGVRQRANCLLEQKLVVPQMGMGVRRSGEAYRL</sequence>